<dbReference type="KEGG" id="nsh:GXM_00273"/>
<keyword evidence="2" id="KW-1185">Reference proteome</keyword>
<evidence type="ECO:0000313" key="2">
    <source>
        <dbReference type="Proteomes" id="UP000326678"/>
    </source>
</evidence>
<dbReference type="EMBL" id="CP045226">
    <property type="protein sequence ID" value="QFS42800.1"/>
    <property type="molecule type" value="Genomic_DNA"/>
</dbReference>
<organism evidence="1 2">
    <name type="scientific">Nostoc sphaeroides CCNUC1</name>
    <dbReference type="NCBI Taxonomy" id="2653204"/>
    <lineage>
        <taxon>Bacteria</taxon>
        <taxon>Bacillati</taxon>
        <taxon>Cyanobacteriota</taxon>
        <taxon>Cyanophyceae</taxon>
        <taxon>Nostocales</taxon>
        <taxon>Nostocaceae</taxon>
        <taxon>Nostoc</taxon>
    </lineage>
</organism>
<accession>A0A5P8VR24</accession>
<dbReference type="Proteomes" id="UP000326678">
    <property type="component" value="Chromosome Gxm1"/>
</dbReference>
<gene>
    <name evidence="1" type="ORF">GXM_00273</name>
</gene>
<evidence type="ECO:0000313" key="1">
    <source>
        <dbReference type="EMBL" id="QFS42800.1"/>
    </source>
</evidence>
<sequence length="37" mass="4281">MIAISNGTLQIFATKTLYTKLDFDKFESFVNCNTKNY</sequence>
<reference evidence="1 2" key="1">
    <citation type="submission" date="2019-10" db="EMBL/GenBank/DDBJ databases">
        <title>Genomic and transcriptomic insights into the perfect genentic adaptation of a filamentous nitrogen-fixing cyanobacterium to rice fields.</title>
        <authorList>
            <person name="Chen Z."/>
        </authorList>
    </citation>
    <scope>NUCLEOTIDE SEQUENCE [LARGE SCALE GENOMIC DNA]</scope>
    <source>
        <strain evidence="1">CCNUC1</strain>
    </source>
</reference>
<name>A0A5P8VR24_9NOSO</name>
<protein>
    <submittedName>
        <fullName evidence="1">Uncharacterized protein</fullName>
    </submittedName>
</protein>
<dbReference type="AlphaFoldDB" id="A0A5P8VR24"/>
<proteinExistence type="predicted"/>